<dbReference type="SMR" id="A0A9Q9WIF3"/>
<dbReference type="InterPro" id="IPR001611">
    <property type="entry name" value="Leu-rich_rpt"/>
</dbReference>
<feature type="compositionally biased region" description="Basic and acidic residues" evidence="22">
    <location>
        <begin position="1646"/>
        <end position="1655"/>
    </location>
</feature>
<feature type="compositionally biased region" description="Acidic residues" evidence="22">
    <location>
        <begin position="555"/>
        <end position="568"/>
    </location>
</feature>
<keyword evidence="16" id="KW-0564">Palmitate</keyword>
<dbReference type="PANTHER" id="PTHR23119">
    <property type="entry name" value="DISCS LARGE"/>
    <property type="match status" value="1"/>
</dbReference>
<evidence type="ECO:0000256" key="22">
    <source>
        <dbReference type="SAM" id="MobiDB-lite"/>
    </source>
</evidence>
<evidence type="ECO:0000256" key="7">
    <source>
        <dbReference type="ARBA" id="ARBA00022490"/>
    </source>
</evidence>
<dbReference type="FunFam" id="2.30.42.10:FF:000064">
    <property type="entry name" value="protein lap4 isoform X1"/>
    <property type="match status" value="1"/>
</dbReference>
<dbReference type="Pfam" id="PF23598">
    <property type="entry name" value="LRR_14"/>
    <property type="match status" value="1"/>
</dbReference>
<dbReference type="PROSITE" id="PS50106">
    <property type="entry name" value="PDZ"/>
    <property type="match status" value="4"/>
</dbReference>
<evidence type="ECO:0000256" key="6">
    <source>
        <dbReference type="ARBA" id="ARBA00022475"/>
    </source>
</evidence>
<dbReference type="FunFam" id="2.30.42.10:FF:000074">
    <property type="entry name" value="protein scribble homolog isoform X2"/>
    <property type="match status" value="1"/>
</dbReference>
<protein>
    <recommendedName>
        <fullName evidence="21">Protein scribble homolog</fullName>
    </recommendedName>
</protein>
<reference evidence="24" key="1">
    <citation type="submission" date="2025-08" db="UniProtKB">
        <authorList>
            <consortium name="RefSeq"/>
        </authorList>
    </citation>
    <scope>IDENTIFICATION</scope>
    <source>
        <tissue evidence="24">Muscle</tissue>
    </source>
</reference>
<organism evidence="24">
    <name type="scientific">Cyprinus carpio</name>
    <name type="common">Common carp</name>
    <dbReference type="NCBI Taxonomy" id="7962"/>
    <lineage>
        <taxon>Eukaryota</taxon>
        <taxon>Metazoa</taxon>
        <taxon>Chordata</taxon>
        <taxon>Craniata</taxon>
        <taxon>Vertebrata</taxon>
        <taxon>Euteleostomi</taxon>
        <taxon>Actinopterygii</taxon>
        <taxon>Neopterygii</taxon>
        <taxon>Teleostei</taxon>
        <taxon>Ostariophysi</taxon>
        <taxon>Cypriniformes</taxon>
        <taxon>Cyprinidae</taxon>
        <taxon>Cyprininae</taxon>
        <taxon>Cyprinus</taxon>
    </lineage>
</organism>
<dbReference type="GO" id="GO:0043113">
    <property type="term" value="P:receptor clustering"/>
    <property type="evidence" value="ECO:0007669"/>
    <property type="project" value="TreeGrafter"/>
</dbReference>
<dbReference type="GO" id="GO:0016323">
    <property type="term" value="C:basolateral plasma membrane"/>
    <property type="evidence" value="ECO:0007669"/>
    <property type="project" value="TreeGrafter"/>
</dbReference>
<dbReference type="CDD" id="cd06704">
    <property type="entry name" value="PDZ1_Scribble-like"/>
    <property type="match status" value="1"/>
</dbReference>
<evidence type="ECO:0000256" key="14">
    <source>
        <dbReference type="ARBA" id="ARBA00023054"/>
    </source>
</evidence>
<feature type="domain" description="PDZ" evidence="23">
    <location>
        <begin position="1082"/>
        <end position="1170"/>
    </location>
</feature>
<dbReference type="GO" id="GO:0030027">
    <property type="term" value="C:lamellipodium"/>
    <property type="evidence" value="ECO:0007669"/>
    <property type="project" value="UniProtKB-SubCell"/>
</dbReference>
<comment type="subcellular location">
    <subcellularLocation>
        <location evidence="4">Cell junction</location>
        <location evidence="4">Adherens junction</location>
    </subcellularLocation>
    <subcellularLocation>
        <location evidence="1">Cell membrane</location>
        <topology evidence="1">Peripheral membrane protein</topology>
    </subcellularLocation>
    <subcellularLocation>
        <location evidence="3">Cell projection</location>
        <location evidence="3">Lamellipodium</location>
    </subcellularLocation>
    <subcellularLocation>
        <location evidence="2">Cytoplasm</location>
    </subcellularLocation>
    <subcellularLocation>
        <location evidence="20">Postsynapse</location>
    </subcellularLocation>
    <subcellularLocation>
        <location evidence="19">Presynapse</location>
    </subcellularLocation>
</comment>
<dbReference type="RefSeq" id="XP_042583994.1">
    <property type="nucleotide sequence ID" value="XM_042728060.1"/>
</dbReference>
<dbReference type="InterPro" id="IPR001478">
    <property type="entry name" value="PDZ"/>
</dbReference>
<feature type="compositionally biased region" description="Low complexity" evidence="22">
    <location>
        <begin position="519"/>
        <end position="537"/>
    </location>
</feature>
<keyword evidence="12" id="KW-0965">Cell junction</keyword>
<evidence type="ECO:0000256" key="21">
    <source>
        <dbReference type="ARBA" id="ARBA00072775"/>
    </source>
</evidence>
<dbReference type="FunFam" id="2.30.42.10:FF:000041">
    <property type="entry name" value="protein scribble homolog isoform X1"/>
    <property type="match status" value="1"/>
</dbReference>
<feature type="compositionally biased region" description="Polar residues" evidence="22">
    <location>
        <begin position="1308"/>
        <end position="1330"/>
    </location>
</feature>
<feature type="region of interest" description="Disordered" evidence="22">
    <location>
        <begin position="496"/>
        <end position="615"/>
    </location>
</feature>
<keyword evidence="8" id="KW-0597">Phosphoprotein</keyword>
<evidence type="ECO:0000256" key="18">
    <source>
        <dbReference type="ARBA" id="ARBA00023288"/>
    </source>
</evidence>
<keyword evidence="13" id="KW-0770">Synapse</keyword>
<keyword evidence="7" id="KW-0963">Cytoplasm</keyword>
<keyword evidence="14" id="KW-0175">Coiled coil</keyword>
<dbReference type="Pfam" id="PF13855">
    <property type="entry name" value="LRR_8"/>
    <property type="match status" value="1"/>
</dbReference>
<dbReference type="SMART" id="SM00228">
    <property type="entry name" value="PDZ"/>
    <property type="match status" value="4"/>
</dbReference>
<feature type="compositionally biased region" description="Low complexity" evidence="22">
    <location>
        <begin position="1590"/>
        <end position="1601"/>
    </location>
</feature>
<dbReference type="GO" id="GO:0098887">
    <property type="term" value="P:neurotransmitter receptor transport, endosome to postsynaptic membrane"/>
    <property type="evidence" value="ECO:0007669"/>
    <property type="project" value="TreeGrafter"/>
</dbReference>
<feature type="compositionally biased region" description="Acidic residues" evidence="22">
    <location>
        <begin position="662"/>
        <end position="678"/>
    </location>
</feature>
<keyword evidence="11" id="KW-0221">Differentiation</keyword>
<dbReference type="CDD" id="cd06702">
    <property type="entry name" value="PDZ3_Scribble-like"/>
    <property type="match status" value="1"/>
</dbReference>
<name>A0A9Q9WIF3_CYPCA</name>
<proteinExistence type="predicted"/>
<evidence type="ECO:0000256" key="3">
    <source>
        <dbReference type="ARBA" id="ARBA00004510"/>
    </source>
</evidence>
<feature type="region of interest" description="Disordered" evidence="22">
    <location>
        <begin position="1281"/>
        <end position="1380"/>
    </location>
</feature>
<feature type="compositionally biased region" description="Basic and acidic residues" evidence="22">
    <location>
        <begin position="1293"/>
        <end position="1306"/>
    </location>
</feature>
<dbReference type="GO" id="GO:0098609">
    <property type="term" value="P:cell-cell adhesion"/>
    <property type="evidence" value="ECO:0007669"/>
    <property type="project" value="TreeGrafter"/>
</dbReference>
<feature type="compositionally biased region" description="Acidic residues" evidence="22">
    <location>
        <begin position="585"/>
        <end position="603"/>
    </location>
</feature>
<feature type="compositionally biased region" description="Low complexity" evidence="22">
    <location>
        <begin position="1442"/>
        <end position="1451"/>
    </location>
</feature>
<dbReference type="PROSITE" id="PS51450">
    <property type="entry name" value="LRR"/>
    <property type="match status" value="4"/>
</dbReference>
<evidence type="ECO:0000256" key="20">
    <source>
        <dbReference type="ARBA" id="ARBA00034110"/>
    </source>
</evidence>
<evidence type="ECO:0000256" key="15">
    <source>
        <dbReference type="ARBA" id="ARBA00023136"/>
    </source>
</evidence>
<dbReference type="CDD" id="cd06703">
    <property type="entry name" value="PDZ2_Scribble-like"/>
    <property type="match status" value="1"/>
</dbReference>
<dbReference type="GO" id="GO:0014069">
    <property type="term" value="C:postsynaptic density"/>
    <property type="evidence" value="ECO:0007669"/>
    <property type="project" value="TreeGrafter"/>
</dbReference>
<feature type="region of interest" description="Disordered" evidence="22">
    <location>
        <begin position="449"/>
        <end position="484"/>
    </location>
</feature>
<feature type="region of interest" description="Disordered" evidence="22">
    <location>
        <begin position="938"/>
        <end position="977"/>
    </location>
</feature>
<dbReference type="FunFam" id="3.80.10.10:FF:000036">
    <property type="entry name" value="protein scribble homolog isoform X1"/>
    <property type="match status" value="1"/>
</dbReference>
<dbReference type="FunFam" id="3.80.10.10:FF:000202">
    <property type="entry name" value="protein scribble homolog isoform X2"/>
    <property type="match status" value="1"/>
</dbReference>
<evidence type="ECO:0000256" key="1">
    <source>
        <dbReference type="ARBA" id="ARBA00004202"/>
    </source>
</evidence>
<evidence type="ECO:0000256" key="8">
    <source>
        <dbReference type="ARBA" id="ARBA00022553"/>
    </source>
</evidence>
<evidence type="ECO:0000256" key="16">
    <source>
        <dbReference type="ARBA" id="ARBA00023139"/>
    </source>
</evidence>
<evidence type="ECO:0000259" key="23">
    <source>
        <dbReference type="PROSITE" id="PS50106"/>
    </source>
</evidence>
<keyword evidence="15" id="KW-0472">Membrane</keyword>
<accession>A0A9Q9WIF3</accession>
<feature type="domain" description="PDZ" evidence="23">
    <location>
        <begin position="986"/>
        <end position="1075"/>
    </location>
</feature>
<dbReference type="GO" id="GO:0045211">
    <property type="term" value="C:postsynaptic membrane"/>
    <property type="evidence" value="ECO:0007669"/>
    <property type="project" value="TreeGrafter"/>
</dbReference>
<dbReference type="SMART" id="SM00369">
    <property type="entry name" value="LRR_TYP"/>
    <property type="match status" value="13"/>
</dbReference>
<dbReference type="InterPro" id="IPR055414">
    <property type="entry name" value="LRR_R13L4/SHOC2-like"/>
</dbReference>
<dbReference type="Pfam" id="PF00595">
    <property type="entry name" value="PDZ"/>
    <property type="match status" value="4"/>
</dbReference>
<feature type="region of interest" description="Disordered" evidence="22">
    <location>
        <begin position="1646"/>
        <end position="1669"/>
    </location>
</feature>
<feature type="compositionally biased region" description="Basic and acidic residues" evidence="22">
    <location>
        <begin position="1752"/>
        <end position="1761"/>
    </location>
</feature>
<keyword evidence="9" id="KW-0433">Leucine-rich repeat</keyword>
<feature type="region of interest" description="Disordered" evidence="22">
    <location>
        <begin position="1575"/>
        <end position="1633"/>
    </location>
</feature>
<dbReference type="FunFam" id="2.30.42.10:FF:000114">
    <property type="entry name" value="protein scribble homolog isoform X1"/>
    <property type="match status" value="1"/>
</dbReference>
<keyword evidence="18" id="KW-0449">Lipoprotein</keyword>
<dbReference type="FunFam" id="3.80.10.10:FF:000064">
    <property type="entry name" value="Scribbled planar cell polarity protein"/>
    <property type="match status" value="1"/>
</dbReference>
<feature type="compositionally biased region" description="Polar residues" evidence="22">
    <location>
        <begin position="1281"/>
        <end position="1292"/>
    </location>
</feature>
<evidence type="ECO:0000256" key="11">
    <source>
        <dbReference type="ARBA" id="ARBA00022782"/>
    </source>
</evidence>
<dbReference type="GO" id="GO:0005912">
    <property type="term" value="C:adherens junction"/>
    <property type="evidence" value="ECO:0007669"/>
    <property type="project" value="UniProtKB-SubCell"/>
</dbReference>
<feature type="domain" description="PDZ" evidence="23">
    <location>
        <begin position="713"/>
        <end position="800"/>
    </location>
</feature>
<dbReference type="PANTHER" id="PTHR23119:SF57">
    <property type="entry name" value="PROTEIN SCRIBBLE HOMOLOG"/>
    <property type="match status" value="1"/>
</dbReference>
<evidence type="ECO:0000256" key="9">
    <source>
        <dbReference type="ARBA" id="ARBA00022614"/>
    </source>
</evidence>
<dbReference type="InterPro" id="IPR003591">
    <property type="entry name" value="Leu-rich_rpt_typical-subtyp"/>
</dbReference>
<evidence type="ECO:0000256" key="12">
    <source>
        <dbReference type="ARBA" id="ARBA00022949"/>
    </source>
</evidence>
<feature type="region of interest" description="Disordered" evidence="22">
    <location>
        <begin position="1405"/>
        <end position="1520"/>
    </location>
</feature>
<keyword evidence="5" id="KW-0217">Developmental protein</keyword>
<evidence type="ECO:0000256" key="10">
    <source>
        <dbReference type="ARBA" id="ARBA00022737"/>
    </source>
</evidence>
<dbReference type="CDD" id="cd06701">
    <property type="entry name" value="PDZ4_Scribble-like"/>
    <property type="match status" value="1"/>
</dbReference>
<feature type="compositionally biased region" description="Basic and acidic residues" evidence="22">
    <location>
        <begin position="1482"/>
        <end position="1509"/>
    </location>
</feature>
<keyword evidence="17" id="KW-0966">Cell projection</keyword>
<dbReference type="GO" id="GO:0005737">
    <property type="term" value="C:cytoplasm"/>
    <property type="evidence" value="ECO:0007669"/>
    <property type="project" value="UniProtKB-SubCell"/>
</dbReference>
<feature type="compositionally biased region" description="Basic and acidic residues" evidence="22">
    <location>
        <begin position="1604"/>
        <end position="1621"/>
    </location>
</feature>
<dbReference type="GO" id="GO:0045197">
    <property type="term" value="P:establishment or maintenance of epithelial cell apical/basal polarity"/>
    <property type="evidence" value="ECO:0007669"/>
    <property type="project" value="TreeGrafter"/>
</dbReference>
<dbReference type="FunFam" id="3.80.10.10:FF:000072">
    <property type="entry name" value="protein scribble homolog isoform X1"/>
    <property type="match status" value="1"/>
</dbReference>
<evidence type="ECO:0000256" key="19">
    <source>
        <dbReference type="ARBA" id="ARBA00034106"/>
    </source>
</evidence>
<dbReference type="InterPro" id="IPR050614">
    <property type="entry name" value="Synaptic_Scaffolding_LAP-MAGUK"/>
</dbReference>
<keyword evidence="10" id="KW-0677">Repeat</keyword>
<dbReference type="GeneID" id="109077445"/>
<dbReference type="SMART" id="SM00364">
    <property type="entry name" value="LRR_BAC"/>
    <property type="match status" value="13"/>
</dbReference>
<keyword evidence="6" id="KW-1003">Cell membrane</keyword>
<dbReference type="GO" id="GO:0098968">
    <property type="term" value="P:neurotransmitter receptor transport postsynaptic membrane to endosome"/>
    <property type="evidence" value="ECO:0007669"/>
    <property type="project" value="TreeGrafter"/>
</dbReference>
<dbReference type="GO" id="GO:0030154">
    <property type="term" value="P:cell differentiation"/>
    <property type="evidence" value="ECO:0007669"/>
    <property type="project" value="UniProtKB-KW"/>
</dbReference>
<feature type="compositionally biased region" description="Polar residues" evidence="22">
    <location>
        <begin position="1470"/>
        <end position="1480"/>
    </location>
</feature>
<evidence type="ECO:0000256" key="13">
    <source>
        <dbReference type="ARBA" id="ARBA00023018"/>
    </source>
</evidence>
<sequence length="1878" mass="206699">MLKCIPLWRCNRHVESVDKRHCSLTAVPDEIYRYNRSLEELLLDANQLRELPKPFFRLHNLRKLGLSDNEIQKLPPDVANFTQLVELDISRNDISEIPENIKFCQALEIADFSGNPLSRLPDGFTQLRGLAHLSLNDVSLQSLPNDIGNLSNLVTLELRENLLKSLPSSLSFLVKLEQLDLGSNVLEVLPDTLGALPNLRELWLDRNQLSSLPPELGNLRQLVCLDVSENRLSQLPTEISGLIALTDLLLSENLLEVLPDSIGSLKKLSILKVNQNRLVHLTDSIGECENLTELMLTENLLQSLPRSLGKLKKLTNLNVDRNRVSSVPAELGGCVSLNVLSLRDNRLGKLPAELANATELHVLDVAGNRLQNLPFALANLNLKAMWLAENQSQPMLKFQTEDDERTGEKVLTCYLLPQQPSSSLENLLDRSADETWPTDTNLNRVSVIHFQDDSKREEEDEETAAEKRQGLQRRATPHPSELKVMKNVIEARRNEAYTAKPDEELESPDSEEKRLSGLSNQSHDSQASSSTASATSQNEKRGVNSTGLEITDGQGQEEEELDEMEVEYTEPTVHFAEEPIIRGGDEEEDDENEEDDEDAERSDEDPRTPTFPAEKQRLIRKDTPHYKKHFKITKLPKPETVAALLQGFSHEGLSPTAHTPEDERDGEEEEEEDEEDEGGVTVNSPFQQRLEAAELEDNRLSQMNSSLQPVKLTLTILRQTGGLGISIAGGKGSTPYKGDDEGIFISRVSEEGPAARAGVKVGDKLLEVNGVDLHGAEHHTAVEALRNSGAAVVMTVLRERMVEPENAITTTPLRPEDDYFPRERRSSGLPFLLDPASPAVSAGPTLQLATCLIRNDKGLGFSIAGGKGSTPYRVGDTGIFISRIAEGGAAHRDNILHVGDRVISINGVDMTEARHDQAVALLTGTSPTITLLVERDQASAGGASPRTRPHSPPPPEPSDSPEQEEGDEHLGNHLNCPMEDEYPIEEVTLIKAGGPLGLSIVGGSDHASHPFGINEPGVFISKVIPNGLASQSGLRVGDRILEVNTIDLRHATHQEAVRALLSNKQEIRMLVRRDPSPPGMQEIIIHKQPGEKLGISIRGGAKGHAGNPFDPTDEGIFISKVSSSGAAARDDRLRVGMRILEVGNNSLLGMTHTEAVRVLRAAGDSLVMLVCDGFDPRNTAGIEASPGVIANPFAAGIVRKNSMESISSVDRDLSPEEIDIMQKEVEMVRETSQWEREEMDKVERMRLEREEATRLLEEETENLSTGPLKLDYKTLAALPTTSLQKVNRSSPSEPHRIDSPVRDAAHSPHNSQSNINFPSNANTKDNSSTKPGAIQPLSRVRPAVSPASQDGHSSPNPFQHGLSPISSQTTPSAPSPDTHEEYPINIKQVYKAFAAVPHSLAVLEPPQDLYSPRNNVSAKQPSPEPELNNEVFMDEADGEGSGPLRPRPSLSSDRHEYRSLAAVPRLSRPSMESKTPSSFGRDSPEQRSFRDRQKYFEIDVKQQTPDKPKPRISLVGEDDLKKMKEEEAKRIEQSAREYMLDEDEEDEEEDLAKQVADMKAHGKVILDGVEYKVESLGGHSSPSLRQCATPPSHCGSSGPSSVDGKGDSQRNSMEDSFRLEQRPNSMTGLIPVYPGESVAPIRTAKAERRHQDRLRMQSPELTVAMDKELSPAEKRALEAEKRAMWRAARPYGLEEDVRQYEQDLAKRLYQSRVRASLGSAAAPPTSCFSSSCQPRMKSLEQDALKAQMVIAKSKEGKKRGTLDQLSESPSPAPTPSPTPMEDISPRAVTSPGRLSLSEKKFDYRQFAAIPSSKPVYDIQSPGAGEDVRFVDDASSNPVSVVDPEVPVATTSALEEMALYSNKRKLRQGRRSLEAPVPT</sequence>
<evidence type="ECO:0000256" key="5">
    <source>
        <dbReference type="ARBA" id="ARBA00022473"/>
    </source>
</evidence>
<evidence type="ECO:0000256" key="17">
    <source>
        <dbReference type="ARBA" id="ARBA00023273"/>
    </source>
</evidence>
<evidence type="ECO:0000256" key="2">
    <source>
        <dbReference type="ARBA" id="ARBA00004496"/>
    </source>
</evidence>
<evidence type="ECO:0000313" key="24">
    <source>
        <dbReference type="RefSeq" id="XP_042583994.1"/>
    </source>
</evidence>
<feature type="compositionally biased region" description="Basic and acidic residues" evidence="22">
    <location>
        <begin position="575"/>
        <end position="584"/>
    </location>
</feature>
<feature type="region of interest" description="Disordered" evidence="22">
    <location>
        <begin position="648"/>
        <end position="686"/>
    </location>
</feature>
<feature type="region of interest" description="Disordered" evidence="22">
    <location>
        <begin position="1750"/>
        <end position="1792"/>
    </location>
</feature>
<dbReference type="GO" id="GO:0098793">
    <property type="term" value="C:presynapse"/>
    <property type="evidence" value="ECO:0007669"/>
    <property type="project" value="UniProtKB-SubCell"/>
</dbReference>
<dbReference type="GO" id="GO:0019901">
    <property type="term" value="F:protein kinase binding"/>
    <property type="evidence" value="ECO:0007669"/>
    <property type="project" value="TreeGrafter"/>
</dbReference>
<evidence type="ECO:0000256" key="4">
    <source>
        <dbReference type="ARBA" id="ARBA00004536"/>
    </source>
</evidence>
<feature type="compositionally biased region" description="Polar residues" evidence="22">
    <location>
        <begin position="1346"/>
        <end position="1357"/>
    </location>
</feature>
<dbReference type="Proteomes" id="UP001155660">
    <property type="component" value="Chromosome B7"/>
</dbReference>
<gene>
    <name evidence="24" type="primary">scrib</name>
</gene>
<feature type="domain" description="PDZ" evidence="23">
    <location>
        <begin position="849"/>
        <end position="937"/>
    </location>
</feature>